<name>A0AAD7BEZ0_MYCRO</name>
<dbReference type="Proteomes" id="UP001221757">
    <property type="component" value="Unassembled WGS sequence"/>
</dbReference>
<protein>
    <recommendedName>
        <fullName evidence="3">Thioesterase domain-containing protein</fullName>
    </recommendedName>
</protein>
<dbReference type="EMBL" id="JARKIE010000746">
    <property type="protein sequence ID" value="KAJ7618810.1"/>
    <property type="molecule type" value="Genomic_DNA"/>
</dbReference>
<reference evidence="1" key="1">
    <citation type="submission" date="2023-03" db="EMBL/GenBank/DDBJ databases">
        <title>Massive genome expansion in bonnet fungi (Mycena s.s.) driven by repeated elements and novel gene families across ecological guilds.</title>
        <authorList>
            <consortium name="Lawrence Berkeley National Laboratory"/>
            <person name="Harder C.B."/>
            <person name="Miyauchi S."/>
            <person name="Viragh M."/>
            <person name="Kuo A."/>
            <person name="Thoen E."/>
            <person name="Andreopoulos B."/>
            <person name="Lu D."/>
            <person name="Skrede I."/>
            <person name="Drula E."/>
            <person name="Henrissat B."/>
            <person name="Morin E."/>
            <person name="Kohler A."/>
            <person name="Barry K."/>
            <person name="LaButti K."/>
            <person name="Morin E."/>
            <person name="Salamov A."/>
            <person name="Lipzen A."/>
            <person name="Mereny Z."/>
            <person name="Hegedus B."/>
            <person name="Baldrian P."/>
            <person name="Stursova M."/>
            <person name="Weitz H."/>
            <person name="Taylor A."/>
            <person name="Grigoriev I.V."/>
            <person name="Nagy L.G."/>
            <person name="Martin F."/>
            <person name="Kauserud H."/>
        </authorList>
    </citation>
    <scope>NUCLEOTIDE SEQUENCE</scope>
    <source>
        <strain evidence="1">CBHHK067</strain>
    </source>
</reference>
<evidence type="ECO:0008006" key="3">
    <source>
        <dbReference type="Google" id="ProtNLM"/>
    </source>
</evidence>
<sequence>MPGISAVQIARNVSAAQKQLNTNILVYFTTGSGHILFLPFVSNIACWLRIVALDMWGDAAEIGLEITVTESMCNVYGTMHSRCAAYILDGSSVTAGVLLGLAKGFDGTGVSQSMNVHWHHPIPLGVTLSITTRCEMYEKSTRKLIVSGMQAFLNAGYVVKL</sequence>
<dbReference type="CDD" id="cd03440">
    <property type="entry name" value="hot_dog"/>
    <property type="match status" value="1"/>
</dbReference>
<dbReference type="AlphaFoldDB" id="A0AAD7BEZ0"/>
<dbReference type="InterPro" id="IPR029069">
    <property type="entry name" value="HotDog_dom_sf"/>
</dbReference>
<evidence type="ECO:0000313" key="2">
    <source>
        <dbReference type="Proteomes" id="UP001221757"/>
    </source>
</evidence>
<accession>A0AAD7BEZ0</accession>
<evidence type="ECO:0000313" key="1">
    <source>
        <dbReference type="EMBL" id="KAJ7618810.1"/>
    </source>
</evidence>
<dbReference type="Gene3D" id="3.10.129.10">
    <property type="entry name" value="Hotdog Thioesterase"/>
    <property type="match status" value="1"/>
</dbReference>
<comment type="caution">
    <text evidence="1">The sequence shown here is derived from an EMBL/GenBank/DDBJ whole genome shotgun (WGS) entry which is preliminary data.</text>
</comment>
<dbReference type="SUPFAM" id="SSF54637">
    <property type="entry name" value="Thioesterase/thiol ester dehydrase-isomerase"/>
    <property type="match status" value="1"/>
</dbReference>
<gene>
    <name evidence="1" type="ORF">B0H17DRAFT_1219897</name>
</gene>
<keyword evidence="2" id="KW-1185">Reference proteome</keyword>
<organism evidence="1 2">
    <name type="scientific">Mycena rosella</name>
    <name type="common">Pink bonnet</name>
    <name type="synonym">Agaricus rosellus</name>
    <dbReference type="NCBI Taxonomy" id="1033263"/>
    <lineage>
        <taxon>Eukaryota</taxon>
        <taxon>Fungi</taxon>
        <taxon>Dikarya</taxon>
        <taxon>Basidiomycota</taxon>
        <taxon>Agaricomycotina</taxon>
        <taxon>Agaricomycetes</taxon>
        <taxon>Agaricomycetidae</taxon>
        <taxon>Agaricales</taxon>
        <taxon>Marasmiineae</taxon>
        <taxon>Mycenaceae</taxon>
        <taxon>Mycena</taxon>
    </lineage>
</organism>
<proteinExistence type="predicted"/>